<dbReference type="GO" id="GO:0003700">
    <property type="term" value="F:DNA-binding transcription factor activity"/>
    <property type="evidence" value="ECO:0007669"/>
    <property type="project" value="TreeGrafter"/>
</dbReference>
<comment type="caution">
    <text evidence="4">The sequence shown here is derived from an EMBL/GenBank/DDBJ whole genome shotgun (WGS) entry which is preliminary data.</text>
</comment>
<dbReference type="Pfam" id="PF00440">
    <property type="entry name" value="TetR_N"/>
    <property type="match status" value="1"/>
</dbReference>
<evidence type="ECO:0000259" key="3">
    <source>
        <dbReference type="PROSITE" id="PS50977"/>
    </source>
</evidence>
<name>A0A7W6FRS3_9SPHN</name>
<dbReference type="RefSeq" id="WP_188073630.1">
    <property type="nucleotide sequence ID" value="NZ_BSPS01000044.1"/>
</dbReference>
<dbReference type="InterPro" id="IPR009057">
    <property type="entry name" value="Homeodomain-like_sf"/>
</dbReference>
<dbReference type="PRINTS" id="PR00455">
    <property type="entry name" value="HTHTETR"/>
</dbReference>
<accession>A0A7W6FRS3</accession>
<proteinExistence type="predicted"/>
<feature type="DNA-binding region" description="H-T-H motif" evidence="2">
    <location>
        <begin position="34"/>
        <end position="53"/>
    </location>
</feature>
<dbReference type="GO" id="GO:0000976">
    <property type="term" value="F:transcription cis-regulatory region binding"/>
    <property type="evidence" value="ECO:0007669"/>
    <property type="project" value="TreeGrafter"/>
</dbReference>
<dbReference type="InterPro" id="IPR001647">
    <property type="entry name" value="HTH_TetR"/>
</dbReference>
<evidence type="ECO:0000313" key="4">
    <source>
        <dbReference type="EMBL" id="MBB3928350.1"/>
    </source>
</evidence>
<gene>
    <name evidence="4" type="ORF">GGR43_004094</name>
</gene>
<evidence type="ECO:0000313" key="5">
    <source>
        <dbReference type="Proteomes" id="UP000571950"/>
    </source>
</evidence>
<dbReference type="Gene3D" id="1.10.357.10">
    <property type="entry name" value="Tetracycline Repressor, domain 2"/>
    <property type="match status" value="1"/>
</dbReference>
<dbReference type="EMBL" id="JACIDT010000022">
    <property type="protein sequence ID" value="MBB3928350.1"/>
    <property type="molecule type" value="Genomic_DNA"/>
</dbReference>
<dbReference type="PANTHER" id="PTHR30055:SF241">
    <property type="entry name" value="TRANSCRIPTIONAL REGULATORY PROTEIN"/>
    <property type="match status" value="1"/>
</dbReference>
<dbReference type="SUPFAM" id="SSF46689">
    <property type="entry name" value="Homeodomain-like"/>
    <property type="match status" value="1"/>
</dbReference>
<dbReference type="AlphaFoldDB" id="A0A7W6FRS3"/>
<dbReference type="PANTHER" id="PTHR30055">
    <property type="entry name" value="HTH-TYPE TRANSCRIPTIONAL REGULATOR RUTR"/>
    <property type="match status" value="1"/>
</dbReference>
<feature type="domain" description="HTH tetR-type" evidence="3">
    <location>
        <begin position="11"/>
        <end position="71"/>
    </location>
</feature>
<dbReference type="PROSITE" id="PS50977">
    <property type="entry name" value="HTH_TETR_2"/>
    <property type="match status" value="1"/>
</dbReference>
<keyword evidence="1 2" id="KW-0238">DNA-binding</keyword>
<protein>
    <submittedName>
        <fullName evidence="4">AcrR family transcriptional regulator</fullName>
    </submittedName>
</protein>
<evidence type="ECO:0000256" key="2">
    <source>
        <dbReference type="PROSITE-ProRule" id="PRU00335"/>
    </source>
</evidence>
<evidence type="ECO:0000256" key="1">
    <source>
        <dbReference type="ARBA" id="ARBA00023125"/>
    </source>
</evidence>
<reference evidence="4 5" key="1">
    <citation type="submission" date="2020-08" db="EMBL/GenBank/DDBJ databases">
        <title>Genomic Encyclopedia of Type Strains, Phase IV (KMG-IV): sequencing the most valuable type-strain genomes for metagenomic binning, comparative biology and taxonomic classification.</title>
        <authorList>
            <person name="Goeker M."/>
        </authorList>
    </citation>
    <scope>NUCLEOTIDE SEQUENCE [LARGE SCALE GENOMIC DNA]</scope>
    <source>
        <strain evidence="4 5">DSM 26189</strain>
    </source>
</reference>
<organism evidence="4 5">
    <name type="scientific">Sphingobium jiangsuense</name>
    <dbReference type="NCBI Taxonomy" id="870476"/>
    <lineage>
        <taxon>Bacteria</taxon>
        <taxon>Pseudomonadati</taxon>
        <taxon>Pseudomonadota</taxon>
        <taxon>Alphaproteobacteria</taxon>
        <taxon>Sphingomonadales</taxon>
        <taxon>Sphingomonadaceae</taxon>
        <taxon>Sphingobium</taxon>
    </lineage>
</organism>
<dbReference type="Proteomes" id="UP000571950">
    <property type="component" value="Unassembled WGS sequence"/>
</dbReference>
<sequence length="198" mass="22106">MKRLSRAESREITRQRIRLAASEEVATRGVNGVSIDRIAEAAGFSRGAFYANYRSKQELLIELLEESVEAEIAMLQGLLSQASDLRTFLPLMEESFNRFIAQRERRLLSVQLLVEAEADPTFGAIYRQHSTRIVEAIQPLILELISKSPNPHKLSADTLGITFRTLVLGLMMECHRGNVQPDKTPGAILTGILEAILC</sequence>
<dbReference type="InterPro" id="IPR050109">
    <property type="entry name" value="HTH-type_TetR-like_transc_reg"/>
</dbReference>
<keyword evidence="5" id="KW-1185">Reference proteome</keyword>